<dbReference type="AlphaFoldDB" id="A0AA36B044"/>
<evidence type="ECO:0000313" key="1">
    <source>
        <dbReference type="EMBL" id="CAI9725493.1"/>
    </source>
</evidence>
<dbReference type="EMBL" id="OX597820">
    <property type="protein sequence ID" value="CAI9725493.1"/>
    <property type="molecule type" value="Genomic_DNA"/>
</dbReference>
<dbReference type="SUPFAM" id="SSF57667">
    <property type="entry name" value="beta-beta-alpha zinc fingers"/>
    <property type="match status" value="1"/>
</dbReference>
<dbReference type="Gene3D" id="3.30.160.60">
    <property type="entry name" value="Classic Zinc Finger"/>
    <property type="match status" value="1"/>
</dbReference>
<reference evidence="1" key="1">
    <citation type="submission" date="2023-08" db="EMBL/GenBank/DDBJ databases">
        <authorList>
            <person name="Alioto T."/>
            <person name="Alioto T."/>
            <person name="Gomez Garrido J."/>
        </authorList>
    </citation>
    <scope>NUCLEOTIDE SEQUENCE</scope>
</reference>
<dbReference type="Proteomes" id="UP001162480">
    <property type="component" value="Chromosome 7"/>
</dbReference>
<keyword evidence="2" id="KW-1185">Reference proteome</keyword>
<gene>
    <name evidence="1" type="ORF">OCTVUL_1B002226</name>
</gene>
<organism evidence="1 2">
    <name type="scientific">Octopus vulgaris</name>
    <name type="common">Common octopus</name>
    <dbReference type="NCBI Taxonomy" id="6645"/>
    <lineage>
        <taxon>Eukaryota</taxon>
        <taxon>Metazoa</taxon>
        <taxon>Spiralia</taxon>
        <taxon>Lophotrochozoa</taxon>
        <taxon>Mollusca</taxon>
        <taxon>Cephalopoda</taxon>
        <taxon>Coleoidea</taxon>
        <taxon>Octopodiformes</taxon>
        <taxon>Octopoda</taxon>
        <taxon>Incirrata</taxon>
        <taxon>Octopodidae</taxon>
        <taxon>Octopus</taxon>
    </lineage>
</organism>
<sequence>MCSTQVRNYNCETCKAFAECGRLTTHKYTHLGEKLYHCNVIERKDITNQYLVTSRRQSSENPQQTLKIME</sequence>
<name>A0AA36B044_OCTVU</name>
<evidence type="ECO:0000313" key="2">
    <source>
        <dbReference type="Proteomes" id="UP001162480"/>
    </source>
</evidence>
<accession>A0AA36B044</accession>
<proteinExistence type="predicted"/>
<dbReference type="InterPro" id="IPR036236">
    <property type="entry name" value="Znf_C2H2_sf"/>
</dbReference>
<protein>
    <submittedName>
        <fullName evidence="1">---NA</fullName>
    </submittedName>
</protein>